<dbReference type="GO" id="GO:0016887">
    <property type="term" value="F:ATP hydrolysis activity"/>
    <property type="evidence" value="ECO:0007669"/>
    <property type="project" value="InterPro"/>
</dbReference>
<keyword evidence="4" id="KW-0997">Cell inner membrane</keyword>
<protein>
    <recommendedName>
        <fullName evidence="12">Molybdate/tungstate import ATP-binding protein WtpC</fullName>
        <ecNumber evidence="11">7.3.2.6</ecNumber>
    </recommendedName>
</protein>
<comment type="catalytic activity">
    <reaction evidence="13">
        <text>tungstate(in) + ATP + H2O = tungstate(out) + ADP + phosphate + H(+)</text>
        <dbReference type="Rhea" id="RHEA:35027"/>
        <dbReference type="ChEBI" id="CHEBI:15377"/>
        <dbReference type="ChEBI" id="CHEBI:15378"/>
        <dbReference type="ChEBI" id="CHEBI:30616"/>
        <dbReference type="ChEBI" id="CHEBI:43474"/>
        <dbReference type="ChEBI" id="CHEBI:46502"/>
        <dbReference type="ChEBI" id="CHEBI:456216"/>
        <dbReference type="EC" id="7.3.2.6"/>
    </reaction>
</comment>
<dbReference type="GO" id="GO:1901238">
    <property type="term" value="F:ABC-type tungstate transporter activity"/>
    <property type="evidence" value="ECO:0007669"/>
    <property type="project" value="UniProtKB-EC"/>
</dbReference>
<dbReference type="Pfam" id="PF00005">
    <property type="entry name" value="ABC_tran"/>
    <property type="match status" value="1"/>
</dbReference>
<dbReference type="EC" id="7.3.2.6" evidence="11"/>
<gene>
    <name evidence="16" type="ORF">SAMN05216564_1077</name>
</gene>
<evidence type="ECO:0000256" key="7">
    <source>
        <dbReference type="ARBA" id="ARBA00022967"/>
    </source>
</evidence>
<dbReference type="Proteomes" id="UP000199079">
    <property type="component" value="Unassembled WGS sequence"/>
</dbReference>
<evidence type="ECO:0000256" key="6">
    <source>
        <dbReference type="ARBA" id="ARBA00022840"/>
    </source>
</evidence>
<feature type="region of interest" description="Disordered" evidence="14">
    <location>
        <begin position="1"/>
        <end position="29"/>
    </location>
</feature>
<evidence type="ECO:0000256" key="3">
    <source>
        <dbReference type="ARBA" id="ARBA00022475"/>
    </source>
</evidence>
<accession>A0A1H3LC99</accession>
<dbReference type="GO" id="GO:0005524">
    <property type="term" value="F:ATP binding"/>
    <property type="evidence" value="ECO:0007669"/>
    <property type="project" value="UniProtKB-KW"/>
</dbReference>
<dbReference type="SUPFAM" id="SSF52540">
    <property type="entry name" value="P-loop containing nucleoside triphosphate hydrolases"/>
    <property type="match status" value="1"/>
</dbReference>
<evidence type="ECO:0000256" key="2">
    <source>
        <dbReference type="ARBA" id="ARBA00022448"/>
    </source>
</evidence>
<keyword evidence="2" id="KW-0813">Transport</keyword>
<dbReference type="SUPFAM" id="SSF50331">
    <property type="entry name" value="MOP-like"/>
    <property type="match status" value="1"/>
</dbReference>
<dbReference type="EMBL" id="FNPC01000007">
    <property type="protein sequence ID" value="SDY61495.1"/>
    <property type="molecule type" value="Genomic_DNA"/>
</dbReference>
<dbReference type="InterPro" id="IPR003593">
    <property type="entry name" value="AAA+_ATPase"/>
</dbReference>
<dbReference type="SMART" id="SM00382">
    <property type="entry name" value="AAA"/>
    <property type="match status" value="1"/>
</dbReference>
<dbReference type="AlphaFoldDB" id="A0A1H3LC99"/>
<keyword evidence="17" id="KW-1185">Reference proteome</keyword>
<dbReference type="Gene3D" id="2.40.50.100">
    <property type="match status" value="1"/>
</dbReference>
<dbReference type="Gene3D" id="2.40.50.140">
    <property type="entry name" value="Nucleic acid-binding proteins"/>
    <property type="match status" value="1"/>
</dbReference>
<dbReference type="Gene3D" id="3.40.50.300">
    <property type="entry name" value="P-loop containing nucleotide triphosphate hydrolases"/>
    <property type="match status" value="1"/>
</dbReference>
<evidence type="ECO:0000259" key="15">
    <source>
        <dbReference type="PROSITE" id="PS50893"/>
    </source>
</evidence>
<evidence type="ECO:0000256" key="10">
    <source>
        <dbReference type="ARBA" id="ARBA00038781"/>
    </source>
</evidence>
<dbReference type="InterPro" id="IPR012340">
    <property type="entry name" value="NA-bd_OB-fold"/>
</dbReference>
<evidence type="ECO:0000313" key="17">
    <source>
        <dbReference type="Proteomes" id="UP000199079"/>
    </source>
</evidence>
<sequence>MMDQQFDDTMNQSDKTMNQSDDTTDEPTNTVVHIDGVTKEYGQLRAVDDVSIPIEDGEFLTILGPSGAGKTTLLHLIAGFEEPTDGEIYIDGQAVSDEPPYERDIGLVFQSHALFPHMTVKQNIAFPLKMRRENVTDIDDQVAEALELVRLPKDYADKPVDDLSGGQQQRVAFARAIVYEPTLLLLDEPLSSLDKKLREEMRSELARIHEETELTIVHVTHNQTEALSMADRIAVIRDGGLEQLDETQNLYSDPKTPFVADFIGNTTLLNGTVSNMNDEIATVSVGSETIKVPSTAVTSDSDVVVAIRAEQIETDASTDNTYESIVKQVSFEGDRTQYHVEIPAFDTTLRVIDQGSDDHVVHSRGDEMSVGWDVGDAFVYDKTRTEPGGFSH</sequence>
<dbReference type="GO" id="GO:0043190">
    <property type="term" value="C:ATP-binding cassette (ABC) transporter complex"/>
    <property type="evidence" value="ECO:0007669"/>
    <property type="project" value="InterPro"/>
</dbReference>
<proteinExistence type="inferred from homology"/>
<dbReference type="PROSITE" id="PS00211">
    <property type="entry name" value="ABC_TRANSPORTER_1"/>
    <property type="match status" value="1"/>
</dbReference>
<evidence type="ECO:0000256" key="9">
    <source>
        <dbReference type="ARBA" id="ARBA00038307"/>
    </source>
</evidence>
<dbReference type="InterPro" id="IPR003439">
    <property type="entry name" value="ABC_transporter-like_ATP-bd"/>
</dbReference>
<dbReference type="InterPro" id="IPR013611">
    <property type="entry name" value="Transp-assoc_OB_typ2"/>
</dbReference>
<dbReference type="InterPro" id="IPR017871">
    <property type="entry name" value="ABC_transporter-like_CS"/>
</dbReference>
<dbReference type="InterPro" id="IPR050093">
    <property type="entry name" value="ABC_SmlMolc_Importer"/>
</dbReference>
<keyword evidence="6 16" id="KW-0067">ATP-binding</keyword>
<dbReference type="InterPro" id="IPR008995">
    <property type="entry name" value="Mo/tungstate-bd_C_term_dom"/>
</dbReference>
<evidence type="ECO:0000256" key="12">
    <source>
        <dbReference type="ARBA" id="ARBA00041133"/>
    </source>
</evidence>
<name>A0A1H3LC99_9EURY</name>
<organism evidence="16 17">
    <name type="scientific">Halopenitus persicus</name>
    <dbReference type="NCBI Taxonomy" id="1048396"/>
    <lineage>
        <taxon>Archaea</taxon>
        <taxon>Methanobacteriati</taxon>
        <taxon>Methanobacteriota</taxon>
        <taxon>Stenosarchaea group</taxon>
        <taxon>Halobacteria</taxon>
        <taxon>Halobacteriales</taxon>
        <taxon>Haloferacaceae</taxon>
        <taxon>Halopenitus</taxon>
    </lineage>
</organism>
<dbReference type="PROSITE" id="PS50893">
    <property type="entry name" value="ABC_TRANSPORTER_2"/>
    <property type="match status" value="1"/>
</dbReference>
<evidence type="ECO:0000256" key="14">
    <source>
        <dbReference type="SAM" id="MobiDB-lite"/>
    </source>
</evidence>
<reference evidence="17" key="1">
    <citation type="submission" date="2016-10" db="EMBL/GenBank/DDBJ databases">
        <authorList>
            <person name="Varghese N."/>
            <person name="Submissions S."/>
        </authorList>
    </citation>
    <scope>NUCLEOTIDE SEQUENCE [LARGE SCALE GENOMIC DNA]</scope>
    <source>
        <strain evidence="17">DC30,IBRC 10041,KCTC 4046</strain>
    </source>
</reference>
<keyword evidence="7" id="KW-1278">Translocase</keyword>
<dbReference type="FunFam" id="3.40.50.300:FF:000133">
    <property type="entry name" value="Spermidine/putrescine import ATP-binding protein PotA"/>
    <property type="match status" value="1"/>
</dbReference>
<keyword evidence="5" id="KW-0547">Nucleotide-binding</keyword>
<dbReference type="InterPro" id="IPR027417">
    <property type="entry name" value="P-loop_NTPase"/>
</dbReference>
<evidence type="ECO:0000256" key="13">
    <source>
        <dbReference type="ARBA" id="ARBA00047936"/>
    </source>
</evidence>
<dbReference type="Pfam" id="PF08402">
    <property type="entry name" value="TOBE_2"/>
    <property type="match status" value="1"/>
</dbReference>
<feature type="domain" description="ABC transporter" evidence="15">
    <location>
        <begin position="32"/>
        <end position="263"/>
    </location>
</feature>
<dbReference type="PANTHER" id="PTHR42781">
    <property type="entry name" value="SPERMIDINE/PUTRESCINE IMPORT ATP-BINDING PROTEIN POTA"/>
    <property type="match status" value="1"/>
</dbReference>
<dbReference type="PANTHER" id="PTHR42781:SF1">
    <property type="entry name" value="THIAMINE IMPORT ATP-BINDING PROTEIN THIQ"/>
    <property type="match status" value="1"/>
</dbReference>
<comment type="similarity">
    <text evidence="9">Belongs to the ABC transporter superfamily. Sulfate/tungstate importer (TC 3.A.1.6) family.</text>
</comment>
<evidence type="ECO:0000256" key="8">
    <source>
        <dbReference type="ARBA" id="ARBA00023136"/>
    </source>
</evidence>
<comment type="subcellular location">
    <subcellularLocation>
        <location evidence="1">Cell membrane</location>
        <topology evidence="1">Peripheral membrane protein</topology>
    </subcellularLocation>
</comment>
<evidence type="ECO:0000256" key="5">
    <source>
        <dbReference type="ARBA" id="ARBA00022741"/>
    </source>
</evidence>
<keyword evidence="3" id="KW-1003">Cell membrane</keyword>
<evidence type="ECO:0000313" key="16">
    <source>
        <dbReference type="EMBL" id="SDY61495.1"/>
    </source>
</evidence>
<comment type="subunit">
    <text evidence="10">The complex is composed of two ATP-binding proteins (WtpC), two transmembrane proteins (WtpB) and a solute-binding protein (WtpA).</text>
</comment>
<keyword evidence="8" id="KW-0472">Membrane</keyword>
<evidence type="ECO:0000256" key="11">
    <source>
        <dbReference type="ARBA" id="ARBA00039025"/>
    </source>
</evidence>
<evidence type="ECO:0000256" key="1">
    <source>
        <dbReference type="ARBA" id="ARBA00004202"/>
    </source>
</evidence>
<evidence type="ECO:0000256" key="4">
    <source>
        <dbReference type="ARBA" id="ARBA00022519"/>
    </source>
</evidence>
<feature type="compositionally biased region" description="Polar residues" evidence="14">
    <location>
        <begin position="7"/>
        <end position="29"/>
    </location>
</feature>